<proteinExistence type="predicted"/>
<dbReference type="InterPro" id="IPR002641">
    <property type="entry name" value="PNPLA_dom"/>
</dbReference>
<dbReference type="Proteomes" id="UP000768462">
    <property type="component" value="Unassembled WGS sequence"/>
</dbReference>
<dbReference type="PANTHER" id="PTHR14226">
    <property type="entry name" value="NEUROPATHY TARGET ESTERASE/SWISS CHEESE D.MELANOGASTER"/>
    <property type="match status" value="1"/>
</dbReference>
<dbReference type="CDD" id="cd07209">
    <property type="entry name" value="Pat_hypo_Ecoli_Z1214_like"/>
    <property type="match status" value="1"/>
</dbReference>
<protein>
    <submittedName>
        <fullName evidence="6">Patatin-like phospholipase family protein</fullName>
    </submittedName>
</protein>
<feature type="active site" description="Nucleophile" evidence="4">
    <location>
        <position position="39"/>
    </location>
</feature>
<accession>A0A927W6H1</accession>
<organism evidence="6 7">
    <name type="scientific">Clostridium sulfidigenes</name>
    <dbReference type="NCBI Taxonomy" id="318464"/>
    <lineage>
        <taxon>Bacteria</taxon>
        <taxon>Bacillati</taxon>
        <taxon>Bacillota</taxon>
        <taxon>Clostridia</taxon>
        <taxon>Eubacteriales</taxon>
        <taxon>Clostridiaceae</taxon>
        <taxon>Clostridium</taxon>
    </lineage>
</organism>
<evidence type="ECO:0000256" key="3">
    <source>
        <dbReference type="ARBA" id="ARBA00023098"/>
    </source>
</evidence>
<feature type="non-terminal residue" evidence="6">
    <location>
        <position position="235"/>
    </location>
</feature>
<keyword evidence="3 4" id="KW-0443">Lipid metabolism</keyword>
<keyword evidence="2 4" id="KW-0442">Lipid degradation</keyword>
<dbReference type="EMBL" id="SVCM01000175">
    <property type="protein sequence ID" value="MBE6061493.1"/>
    <property type="molecule type" value="Genomic_DNA"/>
</dbReference>
<feature type="active site" description="Proton acceptor" evidence="4">
    <location>
        <position position="174"/>
    </location>
</feature>
<gene>
    <name evidence="6" type="ORF">E7215_15210</name>
</gene>
<dbReference type="InterPro" id="IPR016035">
    <property type="entry name" value="Acyl_Trfase/lysoPLipase"/>
</dbReference>
<dbReference type="PANTHER" id="PTHR14226:SF29">
    <property type="entry name" value="NEUROPATHY TARGET ESTERASE SWS"/>
    <property type="match status" value="1"/>
</dbReference>
<dbReference type="GO" id="GO:0016787">
    <property type="term" value="F:hydrolase activity"/>
    <property type="evidence" value="ECO:0007669"/>
    <property type="project" value="UniProtKB-UniRule"/>
</dbReference>
<evidence type="ECO:0000259" key="5">
    <source>
        <dbReference type="PROSITE" id="PS51635"/>
    </source>
</evidence>
<dbReference type="GO" id="GO:0016042">
    <property type="term" value="P:lipid catabolic process"/>
    <property type="evidence" value="ECO:0007669"/>
    <property type="project" value="UniProtKB-UniRule"/>
</dbReference>
<evidence type="ECO:0000313" key="6">
    <source>
        <dbReference type="EMBL" id="MBE6061493.1"/>
    </source>
</evidence>
<sequence length="235" mass="26014">MNSYGLVLGGGGSRGAYEVGVWKALIELNIDISSVVGTSIGAINSAFICSNNYNDLEELWLSIDFSTCFNIDDNFSIDENLSFKNLPKFMKNIISNRGLDHTPLKRLLQRYLNEDIIRNSPIDFGIVTLTMYPLKPIEIFKTDIPYGKIIDYIMASCSLPGLKHMVIDGVTFVDGGMYNNIPTSMLLNSPCSAIIQVDIDGPGFSQKINNINDIPIIEIKCSENLGPIISFDSER</sequence>
<name>A0A927W6H1_9CLOT</name>
<dbReference type="AlphaFoldDB" id="A0A927W6H1"/>
<keyword evidence="1 4" id="KW-0378">Hydrolase</keyword>
<dbReference type="Gene3D" id="3.40.1090.10">
    <property type="entry name" value="Cytosolic phospholipase A2 catalytic domain"/>
    <property type="match status" value="2"/>
</dbReference>
<comment type="caution">
    <text evidence="6">The sequence shown here is derived from an EMBL/GenBank/DDBJ whole genome shotgun (WGS) entry which is preliminary data.</text>
</comment>
<evidence type="ECO:0000256" key="1">
    <source>
        <dbReference type="ARBA" id="ARBA00022801"/>
    </source>
</evidence>
<dbReference type="Pfam" id="PF01734">
    <property type="entry name" value="Patatin"/>
    <property type="match status" value="1"/>
</dbReference>
<feature type="short sequence motif" description="GXGXXG" evidence="4">
    <location>
        <begin position="10"/>
        <end position="15"/>
    </location>
</feature>
<dbReference type="PROSITE" id="PS51635">
    <property type="entry name" value="PNPLA"/>
    <property type="match status" value="1"/>
</dbReference>
<feature type="short sequence motif" description="DGA/G" evidence="4">
    <location>
        <begin position="174"/>
        <end position="176"/>
    </location>
</feature>
<reference evidence="6" key="1">
    <citation type="submission" date="2019-04" db="EMBL/GenBank/DDBJ databases">
        <title>Evolution of Biomass-Degrading Anaerobic Consortia Revealed by Metagenomics.</title>
        <authorList>
            <person name="Peng X."/>
        </authorList>
    </citation>
    <scope>NUCLEOTIDE SEQUENCE</scope>
    <source>
        <strain evidence="6">SIG254</strain>
    </source>
</reference>
<feature type="domain" description="PNPLA" evidence="5">
    <location>
        <begin position="6"/>
        <end position="187"/>
    </location>
</feature>
<evidence type="ECO:0000313" key="7">
    <source>
        <dbReference type="Proteomes" id="UP000768462"/>
    </source>
</evidence>
<evidence type="ECO:0000256" key="4">
    <source>
        <dbReference type="PROSITE-ProRule" id="PRU01161"/>
    </source>
</evidence>
<evidence type="ECO:0000256" key="2">
    <source>
        <dbReference type="ARBA" id="ARBA00022963"/>
    </source>
</evidence>
<feature type="short sequence motif" description="GXSXG" evidence="4">
    <location>
        <begin position="37"/>
        <end position="41"/>
    </location>
</feature>
<dbReference type="InterPro" id="IPR050301">
    <property type="entry name" value="NTE"/>
</dbReference>
<dbReference type="SUPFAM" id="SSF52151">
    <property type="entry name" value="FabD/lysophospholipase-like"/>
    <property type="match status" value="1"/>
</dbReference>